<protein>
    <submittedName>
        <fullName evidence="1">Uncharacterized protein</fullName>
    </submittedName>
</protein>
<dbReference type="EMBL" id="JABFTP020000144">
    <property type="protein sequence ID" value="KAL3281823.1"/>
    <property type="molecule type" value="Genomic_DNA"/>
</dbReference>
<evidence type="ECO:0000313" key="2">
    <source>
        <dbReference type="Proteomes" id="UP001516400"/>
    </source>
</evidence>
<organism evidence="1 2">
    <name type="scientific">Cryptolaemus montrouzieri</name>
    <dbReference type="NCBI Taxonomy" id="559131"/>
    <lineage>
        <taxon>Eukaryota</taxon>
        <taxon>Metazoa</taxon>
        <taxon>Ecdysozoa</taxon>
        <taxon>Arthropoda</taxon>
        <taxon>Hexapoda</taxon>
        <taxon>Insecta</taxon>
        <taxon>Pterygota</taxon>
        <taxon>Neoptera</taxon>
        <taxon>Endopterygota</taxon>
        <taxon>Coleoptera</taxon>
        <taxon>Polyphaga</taxon>
        <taxon>Cucujiformia</taxon>
        <taxon>Coccinelloidea</taxon>
        <taxon>Coccinellidae</taxon>
        <taxon>Scymninae</taxon>
        <taxon>Scymnini</taxon>
        <taxon>Cryptolaemus</taxon>
    </lineage>
</organism>
<keyword evidence="2" id="KW-1185">Reference proteome</keyword>
<dbReference type="Proteomes" id="UP001516400">
    <property type="component" value="Unassembled WGS sequence"/>
</dbReference>
<name>A0ABD2NSY0_9CUCU</name>
<gene>
    <name evidence="1" type="ORF">HHI36_005023</name>
</gene>
<sequence length="96" mass="11144">MLNNTGATNVTRRDFIKKLDMTLMAPYQAERLNNLRLPINLRKKISAHIGEPSEPPAKRQDTTIERRCYICPAKKDLRNNVKYELKLIIMVCETSK</sequence>
<reference evidence="1 2" key="1">
    <citation type="journal article" date="2021" name="BMC Biol.">
        <title>Horizontally acquired antibacterial genes associated with adaptive radiation of ladybird beetles.</title>
        <authorList>
            <person name="Li H.S."/>
            <person name="Tang X.F."/>
            <person name="Huang Y.H."/>
            <person name="Xu Z.Y."/>
            <person name="Chen M.L."/>
            <person name="Du X.Y."/>
            <person name="Qiu B.Y."/>
            <person name="Chen P.T."/>
            <person name="Zhang W."/>
            <person name="Slipinski A."/>
            <person name="Escalona H.E."/>
            <person name="Waterhouse R.M."/>
            <person name="Zwick A."/>
            <person name="Pang H."/>
        </authorList>
    </citation>
    <scope>NUCLEOTIDE SEQUENCE [LARGE SCALE GENOMIC DNA]</scope>
    <source>
        <strain evidence="1">SYSU2018</strain>
    </source>
</reference>
<dbReference type="AlphaFoldDB" id="A0ABD2NSY0"/>
<comment type="caution">
    <text evidence="1">The sequence shown here is derived from an EMBL/GenBank/DDBJ whole genome shotgun (WGS) entry which is preliminary data.</text>
</comment>
<proteinExistence type="predicted"/>
<evidence type="ECO:0000313" key="1">
    <source>
        <dbReference type="EMBL" id="KAL3281823.1"/>
    </source>
</evidence>
<accession>A0ABD2NSY0</accession>